<feature type="modified residue" description="4-aspartylphosphate" evidence="6">
    <location>
        <position position="54"/>
    </location>
</feature>
<feature type="domain" description="Response regulatory" evidence="8">
    <location>
        <begin position="5"/>
        <end position="118"/>
    </location>
</feature>
<evidence type="ECO:0000313" key="11">
    <source>
        <dbReference type="Proteomes" id="UP000267464"/>
    </source>
</evidence>
<evidence type="ECO:0000256" key="6">
    <source>
        <dbReference type="PROSITE-ProRule" id="PRU00169"/>
    </source>
</evidence>
<dbReference type="OrthoDB" id="8583421at2"/>
<evidence type="ECO:0000256" key="3">
    <source>
        <dbReference type="ARBA" id="ARBA00023015"/>
    </source>
</evidence>
<protein>
    <submittedName>
        <fullName evidence="10">DNA-binding response regulator</fullName>
    </submittedName>
</protein>
<proteinExistence type="predicted"/>
<dbReference type="Pfam" id="PF00072">
    <property type="entry name" value="Response_reg"/>
    <property type="match status" value="1"/>
</dbReference>
<dbReference type="GO" id="GO:0032993">
    <property type="term" value="C:protein-DNA complex"/>
    <property type="evidence" value="ECO:0007669"/>
    <property type="project" value="TreeGrafter"/>
</dbReference>
<evidence type="ECO:0000256" key="7">
    <source>
        <dbReference type="PROSITE-ProRule" id="PRU01091"/>
    </source>
</evidence>
<dbReference type="SMART" id="SM00448">
    <property type="entry name" value="REC"/>
    <property type="match status" value="1"/>
</dbReference>
<dbReference type="PANTHER" id="PTHR48111:SF22">
    <property type="entry name" value="REGULATOR OF RPOS"/>
    <property type="match status" value="1"/>
</dbReference>
<evidence type="ECO:0000256" key="1">
    <source>
        <dbReference type="ARBA" id="ARBA00022553"/>
    </source>
</evidence>
<dbReference type="InterPro" id="IPR001867">
    <property type="entry name" value="OmpR/PhoB-type_DNA-bd"/>
</dbReference>
<evidence type="ECO:0000256" key="5">
    <source>
        <dbReference type="ARBA" id="ARBA00023163"/>
    </source>
</evidence>
<evidence type="ECO:0000259" key="8">
    <source>
        <dbReference type="PROSITE" id="PS50110"/>
    </source>
</evidence>
<dbReference type="InterPro" id="IPR039420">
    <property type="entry name" value="WalR-like"/>
</dbReference>
<dbReference type="GO" id="GO:0000976">
    <property type="term" value="F:transcription cis-regulatory region binding"/>
    <property type="evidence" value="ECO:0007669"/>
    <property type="project" value="TreeGrafter"/>
</dbReference>
<name>A0A3N7HRM7_9BURK</name>
<reference evidence="10 11" key="1">
    <citation type="submission" date="2018-08" db="EMBL/GenBank/DDBJ databases">
        <authorList>
            <person name="Khan S.A."/>
            <person name="Jeon C.O."/>
            <person name="Chun B.H."/>
            <person name="Jeong S.E."/>
        </authorList>
    </citation>
    <scope>NUCLEOTIDE SEQUENCE [LARGE SCALE GENOMIC DNA]</scope>
    <source>
        <strain evidence="10 11">S-16</strain>
    </source>
</reference>
<keyword evidence="1 6" id="KW-0597">Phosphoprotein</keyword>
<keyword evidence="4 7" id="KW-0238">DNA-binding</keyword>
<gene>
    <name evidence="10" type="ORF">DZC73_08555</name>
</gene>
<dbReference type="RefSeq" id="WP_124539814.1">
    <property type="nucleotide sequence ID" value="NZ_QUSW01000002.1"/>
</dbReference>
<dbReference type="SUPFAM" id="SSF46894">
    <property type="entry name" value="C-terminal effector domain of the bipartite response regulators"/>
    <property type="match status" value="1"/>
</dbReference>
<sequence length="228" mass="25393">MLPSTLAVIDDDREFAEYLAQYLEQHDVRVRVFSDSDEFLTSAGAWEYDFYVVDLMLPGVDGVDLVRLIRRKGPAGIVVVSGRVGPDVFDSVLRAGADMYLMKPVRFEQVGLAIEAVQRRVEGSRTQAAQWRLERAARKLVAPDGARIDLSDNDLAVVECFAAADGATVTRATLCQRLGRDPQNEADNLLHAAIYRLRRRIERATTSTVPLHSEQKVGYTFRGKLIAV</sequence>
<dbReference type="CDD" id="cd00156">
    <property type="entry name" value="REC"/>
    <property type="match status" value="1"/>
</dbReference>
<keyword evidence="3" id="KW-0805">Transcription regulation</keyword>
<evidence type="ECO:0000259" key="9">
    <source>
        <dbReference type="PROSITE" id="PS51755"/>
    </source>
</evidence>
<dbReference type="SMART" id="SM00862">
    <property type="entry name" value="Trans_reg_C"/>
    <property type="match status" value="1"/>
</dbReference>
<dbReference type="InterPro" id="IPR001789">
    <property type="entry name" value="Sig_transdc_resp-reg_receiver"/>
</dbReference>
<accession>A0A3N7HRM7</accession>
<dbReference type="Pfam" id="PF00486">
    <property type="entry name" value="Trans_reg_C"/>
    <property type="match status" value="1"/>
</dbReference>
<dbReference type="GO" id="GO:0005829">
    <property type="term" value="C:cytosol"/>
    <property type="evidence" value="ECO:0007669"/>
    <property type="project" value="TreeGrafter"/>
</dbReference>
<evidence type="ECO:0000256" key="4">
    <source>
        <dbReference type="ARBA" id="ARBA00023125"/>
    </source>
</evidence>
<reference evidence="10 11" key="2">
    <citation type="submission" date="2018-12" db="EMBL/GenBank/DDBJ databases">
        <title>Rhizobacter gummiphilus sp. nov., a rubber-degrading bacterium isolated from the soil of a botanical garden in Japan.</title>
        <authorList>
            <person name="Shunsuke S.S."/>
        </authorList>
    </citation>
    <scope>NUCLEOTIDE SEQUENCE [LARGE SCALE GENOMIC DNA]</scope>
    <source>
        <strain evidence="10 11">S-16</strain>
    </source>
</reference>
<dbReference type="GO" id="GO:0006355">
    <property type="term" value="P:regulation of DNA-templated transcription"/>
    <property type="evidence" value="ECO:0007669"/>
    <property type="project" value="InterPro"/>
</dbReference>
<feature type="domain" description="OmpR/PhoB-type" evidence="9">
    <location>
        <begin position="123"/>
        <end position="223"/>
    </location>
</feature>
<dbReference type="InterPro" id="IPR011006">
    <property type="entry name" value="CheY-like_superfamily"/>
</dbReference>
<dbReference type="Gene3D" id="1.10.10.10">
    <property type="entry name" value="Winged helix-like DNA-binding domain superfamily/Winged helix DNA-binding domain"/>
    <property type="match status" value="1"/>
</dbReference>
<dbReference type="GO" id="GO:0000156">
    <property type="term" value="F:phosphorelay response regulator activity"/>
    <property type="evidence" value="ECO:0007669"/>
    <property type="project" value="TreeGrafter"/>
</dbReference>
<dbReference type="EMBL" id="QUSW01000002">
    <property type="protein sequence ID" value="RQP24907.1"/>
    <property type="molecule type" value="Genomic_DNA"/>
</dbReference>
<keyword evidence="2" id="KW-0902">Two-component regulatory system</keyword>
<feature type="DNA-binding region" description="OmpR/PhoB-type" evidence="7">
    <location>
        <begin position="123"/>
        <end position="223"/>
    </location>
</feature>
<dbReference type="InterPro" id="IPR036388">
    <property type="entry name" value="WH-like_DNA-bd_sf"/>
</dbReference>
<dbReference type="Proteomes" id="UP000267464">
    <property type="component" value="Unassembled WGS sequence"/>
</dbReference>
<evidence type="ECO:0000256" key="2">
    <source>
        <dbReference type="ARBA" id="ARBA00023012"/>
    </source>
</evidence>
<dbReference type="InterPro" id="IPR016032">
    <property type="entry name" value="Sig_transdc_resp-reg_C-effctor"/>
</dbReference>
<dbReference type="PROSITE" id="PS50110">
    <property type="entry name" value="RESPONSE_REGULATORY"/>
    <property type="match status" value="1"/>
</dbReference>
<comment type="caution">
    <text evidence="10">The sequence shown here is derived from an EMBL/GenBank/DDBJ whole genome shotgun (WGS) entry which is preliminary data.</text>
</comment>
<dbReference type="AlphaFoldDB" id="A0A3N7HRM7"/>
<keyword evidence="11" id="KW-1185">Reference proteome</keyword>
<dbReference type="Gene3D" id="3.40.50.2300">
    <property type="match status" value="1"/>
</dbReference>
<keyword evidence="5" id="KW-0804">Transcription</keyword>
<organism evidence="10 11">
    <name type="scientific">Piscinibacter terrae</name>
    <dbReference type="NCBI Taxonomy" id="2496871"/>
    <lineage>
        <taxon>Bacteria</taxon>
        <taxon>Pseudomonadati</taxon>
        <taxon>Pseudomonadota</taxon>
        <taxon>Betaproteobacteria</taxon>
        <taxon>Burkholderiales</taxon>
        <taxon>Sphaerotilaceae</taxon>
        <taxon>Piscinibacter</taxon>
    </lineage>
</organism>
<evidence type="ECO:0000313" key="10">
    <source>
        <dbReference type="EMBL" id="RQP24907.1"/>
    </source>
</evidence>
<dbReference type="PANTHER" id="PTHR48111">
    <property type="entry name" value="REGULATOR OF RPOS"/>
    <property type="match status" value="1"/>
</dbReference>
<dbReference type="SUPFAM" id="SSF52172">
    <property type="entry name" value="CheY-like"/>
    <property type="match status" value="1"/>
</dbReference>
<dbReference type="PROSITE" id="PS51755">
    <property type="entry name" value="OMPR_PHOB"/>
    <property type="match status" value="1"/>
</dbReference>